<proteinExistence type="predicted"/>
<organism evidence="1 2">
    <name type="scientific">Candidatus Scalindua brodae</name>
    <dbReference type="NCBI Taxonomy" id="237368"/>
    <lineage>
        <taxon>Bacteria</taxon>
        <taxon>Pseudomonadati</taxon>
        <taxon>Planctomycetota</taxon>
        <taxon>Candidatus Brocadiia</taxon>
        <taxon>Candidatus Brocadiales</taxon>
        <taxon>Candidatus Scalinduaceae</taxon>
        <taxon>Candidatus Scalindua</taxon>
    </lineage>
</organism>
<evidence type="ECO:0000313" key="2">
    <source>
        <dbReference type="Proteomes" id="UP000030652"/>
    </source>
</evidence>
<gene>
    <name evidence="1" type="ORF">SCABRO_02087</name>
</gene>
<dbReference type="AlphaFoldDB" id="A0A0B0EGI0"/>
<evidence type="ECO:0000313" key="1">
    <source>
        <dbReference type="EMBL" id="KHE92192.1"/>
    </source>
</evidence>
<dbReference type="eggNOG" id="COG5450">
    <property type="taxonomic scope" value="Bacteria"/>
</dbReference>
<evidence type="ECO:0008006" key="3">
    <source>
        <dbReference type="Google" id="ProtNLM"/>
    </source>
</evidence>
<name>A0A0B0EGI0_9BACT</name>
<comment type="caution">
    <text evidence="1">The sequence shown here is derived from an EMBL/GenBank/DDBJ whole genome shotgun (WGS) entry which is preliminary data.</text>
</comment>
<reference evidence="1 2" key="1">
    <citation type="submission" date="2014-10" db="EMBL/GenBank/DDBJ databases">
        <title>Draft genome of anammox bacterium scalindua brodae, obtained using differential coverage binning of sequence data from two enrichment reactors.</title>
        <authorList>
            <person name="Speth D.R."/>
            <person name="Russ L."/>
            <person name="Kartal B."/>
            <person name="Op den Camp H.J."/>
            <person name="Dutilh B.E."/>
            <person name="Jetten M.S."/>
        </authorList>
    </citation>
    <scope>NUCLEOTIDE SEQUENCE [LARGE SCALE GENOMIC DNA]</scope>
    <source>
        <strain evidence="1">RU1</strain>
    </source>
</reference>
<dbReference type="Proteomes" id="UP000030652">
    <property type="component" value="Unassembled WGS sequence"/>
</dbReference>
<accession>A0A0B0EGI0</accession>
<dbReference type="Pfam" id="PF09957">
    <property type="entry name" value="VapB_antitoxin"/>
    <property type="match status" value="1"/>
</dbReference>
<dbReference type="EMBL" id="JRYO01000147">
    <property type="protein sequence ID" value="KHE92192.1"/>
    <property type="molecule type" value="Genomic_DNA"/>
</dbReference>
<sequence length="64" mass="7536">MRTNVVIDDQLMNTAQKLSGLKTKKDTIEAELKLLVEFKQQEKVKIFRGKLKWTGNLDEMRRDN</sequence>
<dbReference type="InterPro" id="IPR019239">
    <property type="entry name" value="VapB_antitoxin"/>
</dbReference>
<protein>
    <recommendedName>
        <fullName evidence="3">Antitoxin VapB11</fullName>
    </recommendedName>
</protein>